<dbReference type="FunFam" id="3.30.559.30:FF:000003">
    <property type="entry name" value="Nonribosomal peptide synthase SidD"/>
    <property type="match status" value="3"/>
</dbReference>
<dbReference type="InterPro" id="IPR000873">
    <property type="entry name" value="AMP-dep_synth/lig_dom"/>
</dbReference>
<dbReference type="PROSITE" id="PS00455">
    <property type="entry name" value="AMP_BINDING"/>
    <property type="match status" value="3"/>
</dbReference>
<dbReference type="GO" id="GO:0044550">
    <property type="term" value="P:secondary metabolite biosynthetic process"/>
    <property type="evidence" value="ECO:0007669"/>
    <property type="project" value="TreeGrafter"/>
</dbReference>
<feature type="region of interest" description="Disordered" evidence="5">
    <location>
        <begin position="2307"/>
        <end position="2343"/>
    </location>
</feature>
<evidence type="ECO:0000259" key="6">
    <source>
        <dbReference type="PROSITE" id="PS50075"/>
    </source>
</evidence>
<accession>A0A2I1CX34</accession>
<dbReference type="GeneID" id="36548958"/>
<dbReference type="CDD" id="cd05918">
    <property type="entry name" value="A_NRPS_SidN3_like"/>
    <property type="match status" value="3"/>
</dbReference>
<feature type="region of interest" description="Disordered" evidence="5">
    <location>
        <begin position="520"/>
        <end position="550"/>
    </location>
</feature>
<dbReference type="FunFam" id="3.40.50.12780:FF:000014">
    <property type="entry name" value="Nonribosomal peptide synthetase 1"/>
    <property type="match status" value="1"/>
</dbReference>
<dbReference type="Gene3D" id="3.30.559.30">
    <property type="entry name" value="Nonribosomal peptide synthetase, condensation domain"/>
    <property type="match status" value="4"/>
</dbReference>
<dbReference type="InterPro" id="IPR045851">
    <property type="entry name" value="AMP-bd_C_sf"/>
</dbReference>
<dbReference type="GO" id="GO:0031177">
    <property type="term" value="F:phosphopantetheine binding"/>
    <property type="evidence" value="ECO:0007669"/>
    <property type="project" value="InterPro"/>
</dbReference>
<dbReference type="Gene3D" id="3.30.300.30">
    <property type="match status" value="3"/>
</dbReference>
<reference evidence="7" key="1">
    <citation type="submission" date="2016-12" db="EMBL/GenBank/DDBJ databases">
        <title>The genomes of Aspergillus section Nigri reveals drivers in fungal speciation.</title>
        <authorList>
            <consortium name="DOE Joint Genome Institute"/>
            <person name="Vesth T.C."/>
            <person name="Nybo J."/>
            <person name="Theobald S."/>
            <person name="Brandl J."/>
            <person name="Frisvad J.C."/>
            <person name="Nielsen K.F."/>
            <person name="Lyhne E.K."/>
            <person name="Kogle M.E."/>
            <person name="Kuo A."/>
            <person name="Riley R."/>
            <person name="Clum A."/>
            <person name="Nolan M."/>
            <person name="Lipzen A."/>
            <person name="Salamov A."/>
            <person name="Henrissat B."/>
            <person name="Wiebenga A."/>
            <person name="De vries R.P."/>
            <person name="Grigoriev I.V."/>
            <person name="Mortensen U.H."/>
            <person name="Andersen M.R."/>
            <person name="Baker S.E."/>
        </authorList>
    </citation>
    <scope>NUCLEOTIDE SEQUENCE</scope>
    <source>
        <strain evidence="7">IBT 28561</strain>
    </source>
</reference>
<dbReference type="OrthoDB" id="416786at2759"/>
<dbReference type="SUPFAM" id="SSF47336">
    <property type="entry name" value="ACP-like"/>
    <property type="match status" value="4"/>
</dbReference>
<name>A0A2I1CX34_ASPC2</name>
<keyword evidence="2" id="KW-0597">Phosphoprotein</keyword>
<dbReference type="InterPro" id="IPR001242">
    <property type="entry name" value="Condensation_dom"/>
</dbReference>
<evidence type="ECO:0000256" key="3">
    <source>
        <dbReference type="ARBA" id="ARBA00022598"/>
    </source>
</evidence>
<dbReference type="Gene3D" id="3.30.559.10">
    <property type="entry name" value="Chloramphenicol acetyltransferase-like domain"/>
    <property type="match status" value="4"/>
</dbReference>
<dbReference type="InterPro" id="IPR020806">
    <property type="entry name" value="PKS_PP-bd"/>
</dbReference>
<dbReference type="NCBIfam" id="NF003417">
    <property type="entry name" value="PRK04813.1"/>
    <property type="match status" value="3"/>
</dbReference>
<dbReference type="Gene3D" id="1.10.1200.10">
    <property type="entry name" value="ACP-like"/>
    <property type="match status" value="4"/>
</dbReference>
<feature type="domain" description="Carrier" evidence="6">
    <location>
        <begin position="2337"/>
        <end position="2413"/>
    </location>
</feature>
<dbReference type="PANTHER" id="PTHR45527:SF1">
    <property type="entry name" value="FATTY ACID SYNTHASE"/>
    <property type="match status" value="1"/>
</dbReference>
<evidence type="ECO:0000256" key="1">
    <source>
        <dbReference type="ARBA" id="ARBA00022450"/>
    </source>
</evidence>
<dbReference type="InterPro" id="IPR006162">
    <property type="entry name" value="Ppantetheine_attach_site"/>
</dbReference>
<feature type="domain" description="Carrier" evidence="6">
    <location>
        <begin position="1275"/>
        <end position="1351"/>
    </location>
</feature>
<evidence type="ECO:0000256" key="5">
    <source>
        <dbReference type="SAM" id="MobiDB-lite"/>
    </source>
</evidence>
<dbReference type="Proteomes" id="UP000234254">
    <property type="component" value="Unassembled WGS sequence"/>
</dbReference>
<dbReference type="GO" id="GO:0005737">
    <property type="term" value="C:cytoplasm"/>
    <property type="evidence" value="ECO:0007669"/>
    <property type="project" value="TreeGrafter"/>
</dbReference>
<feature type="compositionally biased region" description="Low complexity" evidence="5">
    <location>
        <begin position="534"/>
        <end position="543"/>
    </location>
</feature>
<dbReference type="SMART" id="SM00823">
    <property type="entry name" value="PKS_PP"/>
    <property type="match status" value="4"/>
</dbReference>
<dbReference type="GO" id="GO:1904091">
    <property type="term" value="F:non-ribosomal peptide synthetase activity"/>
    <property type="evidence" value="ECO:0007669"/>
    <property type="project" value="UniProtKB-ARBA"/>
</dbReference>
<keyword evidence="1" id="KW-0596">Phosphopantetheine</keyword>
<evidence type="ECO:0000256" key="4">
    <source>
        <dbReference type="ARBA" id="ARBA00029454"/>
    </source>
</evidence>
<dbReference type="PROSITE" id="PS00012">
    <property type="entry name" value="PHOSPHOPANTETHEINE"/>
    <property type="match status" value="3"/>
</dbReference>
<evidence type="ECO:0000313" key="7">
    <source>
        <dbReference type="EMBL" id="PKY02181.1"/>
    </source>
</evidence>
<proteinExistence type="inferred from homology"/>
<feature type="domain" description="Carrier" evidence="6">
    <location>
        <begin position="3411"/>
        <end position="3487"/>
    </location>
</feature>
<dbReference type="InterPro" id="IPR023213">
    <property type="entry name" value="CAT-like_dom_sf"/>
</dbReference>
<sequence>MIMIDFSNHTDELRRQTDIHDLPATNRITSIADRLDLPSDTIFHLAWGIALGVHQNIDVVTLACYTDKTGRQCQVARPSDKTLTAALREVVETAEPTDGIGRCQAAVRVSSCLEEDAAAPHPVLELVVQSTTDPMTAQLCYSEGALNPLQAEGMLRDFCRVVDDIVSHPEVTMGDLRLWGSRNLDQFRHCSPPARTRSGYLDRRPSTQLAADTLTAVLTSCRGSRTSPPATPRGESELQLQRLWMEVLPEAPGGFSGTADFFQCGGDSMVAMALVARAQKCGLALTVDDVFDHPVLADLAQVIQPERAKAPPVVPFQLLTSTVWSLQHLAAECGVKPAEVEDVYPTTAVQEGLLVRTAQRPHDYVDQRAFALPADIDLSRLVDAWRAVSSANPILRTRLVQLGPGDMVQVILHAPLACSVVEGPLDNYLDRDWETSFGPGTPLVRLAVVQEEDRAFCVQTMHHAVYDHWTLPLLRQQLEAAYEGQPLESRPFNHFIRHALDNRTKAEAFWRKSLAESEAVPFPPRPSGQWAPTAQSSVQQSVALSPHNGRRDTTISTCIQLAWALTAAQYTGAAEVVFGLMLSGRDAPVPGIDQTTGPTIATVPLAVALERRDTVQQALQRVQRQVQTTSDFAQLGLVRIARLGAAAAQACHFETLVSVQVADHAAKPVQPKILGQTHHHRRALPREYALSLECIIYEGHVAVRAEFDYRVLPHRQMDRVLGLFGHFLQVVNKQPDLSLADLPVLPSSDMAELLQWNGALPEPARTSIPETIQQHVRTSPERQAVYAWDGSFSYRELHFQAMRLARRLAAVGTGHGCIVPICIEKSRWVPAAMLAVLLTGAAFVTLEPSQPSASLAAPLNLPTVVLVDRDDTAGAPADWADASTADATAYVVFTSGSTGTPKGILVSHAALCSGVRRLHRDGILSADTRTLQFASYAFDISVIEQLATFMFGGCLAIPSVSQCQDDLAGALRHFQADTLLTTPTTARLLHNHAADLLRHLFLGGEPLTLADRDYWAPRVNLCHGYGPAECAGIPVMELSLDSHADPRCIGRSTTAGCWIVDPELPDRLLPIGAVGELLLEGSSLARGYLDDPLRTAASFLDAPAWLRSLRPSARLYRTGDLVQYAPNGSLLFIARKDNQVKLRGQRVELGHVETHTMAAFPGRPRAVAEIVEPAATPGRPVLAVFVQRAVDPSASAGPATLETPSAEFHDAATTAYTALAAQLPRYMVPGLFLPITTIPCGATGKVDRRTLRELGARISRADWEAYQSQSSKKQAPATPTERHIQKQVSQLLALAPDTVGMNDHFFRLGGDSLHAMRLVGLLRERHLVLHVADIFANPVLEDLARLATELLSNADFDTCPFALVDSPDVQSLRQSAAVQCQVSCDAVVDVYPCTPMQEGLFALSLKHPGAFWNHLVYKVPDELDFVRLQSAWATVVQAQPILRTRVIRLEADGDLMQAVLREDVVSSGPVQDTPLTEGAPLVRARWVPETRQFHLSIHHVLYDGFSMRLLHAALQDAYRATTRAPTVCPFRHFVEYTQGVPPAEVEASWRAQFKGFTGAPFPAPPTSQYVPKPRSSQSHTTALSLNHALGATLSTVLRLAWALTAAQYTGSTDLVFGVVMSGRGAPVTGIDAMIGPTLATVPLRVQWQASDSLRPLLRRIQQQTTAIMPVEQVGIPRIAGVSDEARQACQFQTLLVVEPSGGWSSGFLERTKAPSDGIPAEDVQFDTYGLTLVCEPDADSVTIRAMFDATMITPQQMSRMLHQFTTVIHAVNDERLSIAQCPLSADDKRDLVQWNALPDRPRRTMMDLLTPRAAQQPPSLAVHAWDGDWTYDELWTQASGLASHLVAQIPMHENAMVPILFEKSRWVVVAVLAVIRAGGAFVLLDASQPQRRLEEICQEINAPFIISSAACASIATALAPQVISVPLDGAMPWTSTNPDVPLPAAAPQDALYVVYTSGSTGRPKGIVIEHGAFASSLQAYLETVGMNPDVRGFQFASYAFDVSVTDLLAPLVAGGCVCIPSDDDCQNRLAHAATSLRANWADFTPSLLRNLDPEDVPTVTTIVVGGESLAHGDISKWSPHKRLINIYGPAECCVLATVQPTVTTASDPTNIGWPTGGACWIVDPADSDHLLPIGAVGELLIEGPILGRGYLGQPTRTAQSFVASPSWIQQFRPAPASRLYRTGDLVRYGLDGSLHFVGRTDTQVKLRGQRIELTAVEYQVEISLPMARQVVTEVVRREDTDILMAFLLPGGEAEPQPTVGRFLVPTPDQLDQINQARGELLAQLPRYMVPLRFLCIQTLPMTVTGKTDRRRLREEASQLSAEDLAQVSAGSHNHRRAPASTDEETIQHLCARVLNRPTDAIALDDSFFDNGGDSITAMKLASVAQRQGIPLTVASILGSRQISRLAATREERRPANQNISAPFALLPKSSQENIIRAAARQCTVPETQVEDVYPCTPMQEGLLAGTSRDPASYVGQIDLPLRADVDRERLRKAWERTAIAHPILRTRFVLIERAMWQVVITDFGAWDHSFDEASAESMFGRRLVCLNLPARGSPVFLRLTIHHGLYDGMSLPQLLRQVDIAYKGLPLTPSPFNRFVAHLQETTNHAVTAAYWREQFRGVQAAIFPAPPTARYTPQVTSRLDHKATLPAMRYRNCSLATLVRAAWAVIAAHYTDVADVVMGVTLAGRSAPVPGIDSLTGPTFATVPVRIQIDPSQSLDAWLQQVQDQSTSMIPFEHTGLHHIRQLGPDATRACGFQTHLGVQFPDDDDGDDDNATGGSSVFVQTPAGRAPPGVFASYALVLVCTPSTDGRSIHFAAHHDPHVLSVDETRRLVVQCAGVLYQLVDRAVPRVQDLQIQTPDEIAQLSRWNAEVPEVERRTLVDLIVAHADLHPTAPALAFEEAETSYAEMCTTASRFAAYLRARGVRAGTIVPLCFPKGPWTVIALLAVLMAGGCCLLLDASHPRARLVSLMRQVGSRLVLTHSTTAGHVADEEGVEVVVVSPDFLAALPPLGGAMLSDSRSDSAAFLIFTSGSTGQPKGIILEHAQLSTSIRYHRDGMRLSRASRSLHFSSYAFDASIYEICSTLVAGGCVCIVSEQDRLNDLAGAMCRHGVTWATLTNTTARLLHPAQVPDLQTLALGGEAVTQDVVDRWAAHVTLVNGYGPAEATICALGDIPPEGWRPGTIGTTVGAVSWITTPSNPEQLAAIGAVGELLLEGPVLARGYLDDPEKTAAAFLQGLPWLARFRDGRRDIRVYRTGDLVQYTPKGELRYVGRKDTQVKLRGQRIELGDIECRLSCCMPHVHDLAVEVITPVDGAPMLMAFAYCTGDDVTDDLNHPSLFAAPSESFRRTANAALEDLKQTVPGYMVPSVVVPLRRLPLTPTGKTNRRQLREEASALSRDDIAGYIAAVQPMRMPTTSTEWLLQGILANIFDRPAQEISMDADFVQLGGDSVTAMKTAAHAGQQGLPLTVADLLQTHKLSELSAKLAQCKTPARSLALEDPVPASYFGFPTPQQFVQSVHQELPQAFTSANEIEDILPATQGQVYYLKTPLYYLILQTASGVAPERLVAASTALIQRHSILRTVFFPYRDHVVQVVLRQLASPVEFITLQDTSPSAVDQHCAAHSPPTPIFAQPATKWIMVNSGQSTSALILRLSHAQYDGLSMGLIWEEFAALYHDQRLPDPVPYTTHLHRRLAASTPTALDYWRTLLAGSKLTTISPKALAEDAQEQFLLAHRIAHIPELPAGITSATMAKAAWAVTLALHTGEKDLVFAQLIHGRDAATVHAVGLCINKLAVRVSLADLATGQDLLDCVHQQQIQSLPFDGLEYADVVRECTSWPVHHPGSSLVIHQNLNLDKPLQLDGVQCPLRNWTLDLPRSIIGIESTPGPAGQWCLRLTTSTGTFNQSEADSLLRQYERVLVQLASAPTTSLSHFFPPS</sequence>
<gene>
    <name evidence="7" type="ORF">P168DRAFT_329145</name>
</gene>
<dbReference type="GO" id="GO:0043041">
    <property type="term" value="P:amino acid activation for nonribosomal peptide biosynthetic process"/>
    <property type="evidence" value="ECO:0007669"/>
    <property type="project" value="TreeGrafter"/>
</dbReference>
<dbReference type="SUPFAM" id="SSF52777">
    <property type="entry name" value="CoA-dependent acyltransferases"/>
    <property type="match status" value="8"/>
</dbReference>
<dbReference type="Pfam" id="PF00668">
    <property type="entry name" value="Condensation"/>
    <property type="match status" value="4"/>
</dbReference>
<organism evidence="7 8">
    <name type="scientific">Aspergillus campestris (strain IBT 28561)</name>
    <dbReference type="NCBI Taxonomy" id="1392248"/>
    <lineage>
        <taxon>Eukaryota</taxon>
        <taxon>Fungi</taxon>
        <taxon>Dikarya</taxon>
        <taxon>Ascomycota</taxon>
        <taxon>Pezizomycotina</taxon>
        <taxon>Eurotiomycetes</taxon>
        <taxon>Eurotiomycetidae</taxon>
        <taxon>Eurotiales</taxon>
        <taxon>Aspergillaceae</taxon>
        <taxon>Aspergillus</taxon>
        <taxon>Aspergillus subgen. Circumdati</taxon>
    </lineage>
</organism>
<dbReference type="GO" id="GO:0016874">
    <property type="term" value="F:ligase activity"/>
    <property type="evidence" value="ECO:0007669"/>
    <property type="project" value="UniProtKB-KW"/>
</dbReference>
<dbReference type="Pfam" id="PF00501">
    <property type="entry name" value="AMP-binding"/>
    <property type="match status" value="4"/>
</dbReference>
<dbReference type="InterPro" id="IPR010071">
    <property type="entry name" value="AA_adenyl_dom"/>
</dbReference>
<dbReference type="FunFam" id="3.30.300.30:FF:000015">
    <property type="entry name" value="Nonribosomal peptide synthase SidD"/>
    <property type="match status" value="3"/>
</dbReference>
<dbReference type="InterPro" id="IPR036736">
    <property type="entry name" value="ACP-like_sf"/>
</dbReference>
<dbReference type="InterPro" id="IPR042099">
    <property type="entry name" value="ANL_N_sf"/>
</dbReference>
<evidence type="ECO:0000256" key="2">
    <source>
        <dbReference type="ARBA" id="ARBA00022553"/>
    </source>
</evidence>
<protein>
    <submittedName>
        <fullName evidence="7">Acetyl-CoA synthetase-like protein</fullName>
    </submittedName>
</protein>
<dbReference type="RefSeq" id="XP_024690775.1">
    <property type="nucleotide sequence ID" value="XM_024841434.1"/>
</dbReference>
<dbReference type="VEuPathDB" id="FungiDB:P168DRAFT_329145"/>
<dbReference type="Gene3D" id="3.40.50.12780">
    <property type="entry name" value="N-terminal domain of ligase-like"/>
    <property type="match status" value="3"/>
</dbReference>
<dbReference type="InterPro" id="IPR009081">
    <property type="entry name" value="PP-bd_ACP"/>
</dbReference>
<comment type="caution">
    <text evidence="7">The sequence shown here is derived from an EMBL/GenBank/DDBJ whole genome shotgun (WGS) entry which is preliminary data.</text>
</comment>
<comment type="similarity">
    <text evidence="4">Belongs to the NRP synthetase family.</text>
</comment>
<dbReference type="CDD" id="cd19545">
    <property type="entry name" value="FUM14_C_NRPS-like"/>
    <property type="match status" value="3"/>
</dbReference>
<keyword evidence="3" id="KW-0436">Ligase</keyword>
<keyword evidence="8" id="KW-1185">Reference proteome</keyword>
<dbReference type="NCBIfam" id="TIGR01733">
    <property type="entry name" value="AA-adenyl-dom"/>
    <property type="match status" value="2"/>
</dbReference>
<dbReference type="PANTHER" id="PTHR45527">
    <property type="entry name" value="NONRIBOSOMAL PEPTIDE SYNTHETASE"/>
    <property type="match status" value="1"/>
</dbReference>
<dbReference type="SUPFAM" id="SSF56801">
    <property type="entry name" value="Acetyl-CoA synthetase-like"/>
    <property type="match status" value="3"/>
</dbReference>
<dbReference type="InterPro" id="IPR020845">
    <property type="entry name" value="AMP-binding_CS"/>
</dbReference>
<dbReference type="PROSITE" id="PS50075">
    <property type="entry name" value="CARRIER"/>
    <property type="match status" value="4"/>
</dbReference>
<dbReference type="EMBL" id="MSFM01000010">
    <property type="protein sequence ID" value="PKY02181.1"/>
    <property type="molecule type" value="Genomic_DNA"/>
</dbReference>
<evidence type="ECO:0000313" key="8">
    <source>
        <dbReference type="Proteomes" id="UP000234254"/>
    </source>
</evidence>
<dbReference type="Pfam" id="PF00550">
    <property type="entry name" value="PP-binding"/>
    <property type="match status" value="4"/>
</dbReference>
<feature type="domain" description="Carrier" evidence="6">
    <location>
        <begin position="231"/>
        <end position="307"/>
    </location>
</feature>